<dbReference type="STRING" id="1210090.GCA_001613185_05120"/>
<dbReference type="CDD" id="cd18084">
    <property type="entry name" value="RsmE-like"/>
    <property type="match status" value="1"/>
</dbReference>
<dbReference type="Pfam" id="PF20260">
    <property type="entry name" value="PUA_4"/>
    <property type="match status" value="1"/>
</dbReference>
<evidence type="ECO:0000259" key="14">
    <source>
        <dbReference type="Pfam" id="PF20260"/>
    </source>
</evidence>
<dbReference type="InterPro" id="IPR006700">
    <property type="entry name" value="RsmE"/>
</dbReference>
<keyword evidence="8 12" id="KW-0808">Transferase</keyword>
<comment type="catalytic activity">
    <reaction evidence="11 12">
        <text>uridine(1498) in 16S rRNA + S-adenosyl-L-methionine = N(3)-methyluridine(1498) in 16S rRNA + S-adenosyl-L-homocysteine + H(+)</text>
        <dbReference type="Rhea" id="RHEA:42920"/>
        <dbReference type="Rhea" id="RHEA-COMP:10283"/>
        <dbReference type="Rhea" id="RHEA-COMP:10284"/>
        <dbReference type="ChEBI" id="CHEBI:15378"/>
        <dbReference type="ChEBI" id="CHEBI:57856"/>
        <dbReference type="ChEBI" id="CHEBI:59789"/>
        <dbReference type="ChEBI" id="CHEBI:65315"/>
        <dbReference type="ChEBI" id="CHEBI:74502"/>
        <dbReference type="EC" id="2.1.1.193"/>
    </reaction>
</comment>
<dbReference type="InterPro" id="IPR046886">
    <property type="entry name" value="RsmE_MTase_dom"/>
</dbReference>
<dbReference type="AlphaFoldDB" id="A0A366DEB8"/>
<dbReference type="PANTHER" id="PTHR30027:SF3">
    <property type="entry name" value="16S RRNA (URACIL(1498)-N(3))-METHYLTRANSFERASE"/>
    <property type="match status" value="1"/>
</dbReference>
<proteinExistence type="inferred from homology"/>
<feature type="domain" description="Ribosomal RNA small subunit methyltransferase E methyltransferase" evidence="13">
    <location>
        <begin position="76"/>
        <end position="239"/>
    </location>
</feature>
<dbReference type="Gene3D" id="3.40.1280.10">
    <property type="match status" value="1"/>
</dbReference>
<feature type="domain" description="Ribosomal RNA small subunit methyltransferase E PUA-like" evidence="14">
    <location>
        <begin position="20"/>
        <end position="67"/>
    </location>
</feature>
<reference evidence="15 16" key="1">
    <citation type="submission" date="2018-06" db="EMBL/GenBank/DDBJ databases">
        <title>Genomic Encyclopedia of Type Strains, Phase IV (KMG-IV): sequencing the most valuable type-strain genomes for metagenomic binning, comparative biology and taxonomic classification.</title>
        <authorList>
            <person name="Goeker M."/>
        </authorList>
    </citation>
    <scope>NUCLEOTIDE SEQUENCE [LARGE SCALE GENOMIC DNA]</scope>
    <source>
        <strain evidence="15 16">DSM 44599</strain>
    </source>
</reference>
<evidence type="ECO:0000256" key="8">
    <source>
        <dbReference type="ARBA" id="ARBA00022679"/>
    </source>
</evidence>
<evidence type="ECO:0000256" key="1">
    <source>
        <dbReference type="ARBA" id="ARBA00004496"/>
    </source>
</evidence>
<dbReference type="Proteomes" id="UP000252586">
    <property type="component" value="Unassembled WGS sequence"/>
</dbReference>
<dbReference type="NCBIfam" id="NF008693">
    <property type="entry name" value="PRK11713.2-3"/>
    <property type="match status" value="1"/>
</dbReference>
<dbReference type="SUPFAM" id="SSF75217">
    <property type="entry name" value="alpha/beta knot"/>
    <property type="match status" value="1"/>
</dbReference>
<sequence length="246" mass="25987">MAATVFYLDDIPEPGGRAVLGGPEGRHAATVRRIRVGEPITLSDGRGVLAASEVVAAQRDRLELTVLEKVVAQPVPPRVTVVQALPKSERSELAVELMTEAGADRIVPWQAARCVANWEAKAAKGVEKWRSAARSAARQSRRAYIPEVTDLHRTRDLLDLVRDEVARGAVVAALHESGAGRFTELPLREAPEVVLIVGPEGGLADDELAALADAGARAVLLGPTVLRTSTAAAVALGALGALTARW</sequence>
<evidence type="ECO:0000256" key="3">
    <source>
        <dbReference type="ARBA" id="ARBA00012328"/>
    </source>
</evidence>
<gene>
    <name evidence="15" type="ORF">DFR74_109114</name>
</gene>
<dbReference type="GO" id="GO:0070475">
    <property type="term" value="P:rRNA base methylation"/>
    <property type="evidence" value="ECO:0007669"/>
    <property type="project" value="TreeGrafter"/>
</dbReference>
<evidence type="ECO:0000256" key="10">
    <source>
        <dbReference type="ARBA" id="ARBA00025699"/>
    </source>
</evidence>
<keyword evidence="6 12" id="KW-0698">rRNA processing</keyword>
<dbReference type="EMBL" id="QNRE01000009">
    <property type="protein sequence ID" value="RBO88346.1"/>
    <property type="molecule type" value="Genomic_DNA"/>
</dbReference>
<dbReference type="GO" id="GO:0070042">
    <property type="term" value="F:rRNA (uridine-N3-)-methyltransferase activity"/>
    <property type="evidence" value="ECO:0007669"/>
    <property type="project" value="TreeGrafter"/>
</dbReference>
<dbReference type="SUPFAM" id="SSF88697">
    <property type="entry name" value="PUA domain-like"/>
    <property type="match status" value="1"/>
</dbReference>
<evidence type="ECO:0000313" key="15">
    <source>
        <dbReference type="EMBL" id="RBO88346.1"/>
    </source>
</evidence>
<keyword evidence="16" id="KW-1185">Reference proteome</keyword>
<evidence type="ECO:0000259" key="13">
    <source>
        <dbReference type="Pfam" id="PF04452"/>
    </source>
</evidence>
<dbReference type="Pfam" id="PF04452">
    <property type="entry name" value="Methyltrans_RNA"/>
    <property type="match status" value="1"/>
</dbReference>
<keyword evidence="9 12" id="KW-0949">S-adenosyl-L-methionine</keyword>
<keyword evidence="7 12" id="KW-0489">Methyltransferase</keyword>
<dbReference type="PANTHER" id="PTHR30027">
    <property type="entry name" value="RIBOSOMAL RNA SMALL SUBUNIT METHYLTRANSFERASE E"/>
    <property type="match status" value="1"/>
</dbReference>
<evidence type="ECO:0000256" key="2">
    <source>
        <dbReference type="ARBA" id="ARBA00005528"/>
    </source>
</evidence>
<comment type="caution">
    <text evidence="15">The sequence shown here is derived from an EMBL/GenBank/DDBJ whole genome shotgun (WGS) entry which is preliminary data.</text>
</comment>
<evidence type="ECO:0000256" key="12">
    <source>
        <dbReference type="PIRNR" id="PIRNR015601"/>
    </source>
</evidence>
<evidence type="ECO:0000256" key="5">
    <source>
        <dbReference type="ARBA" id="ARBA00022490"/>
    </source>
</evidence>
<dbReference type="NCBIfam" id="TIGR00046">
    <property type="entry name" value="RsmE family RNA methyltransferase"/>
    <property type="match status" value="1"/>
</dbReference>
<protein>
    <recommendedName>
        <fullName evidence="4 12">Ribosomal RNA small subunit methyltransferase E</fullName>
        <ecNumber evidence="3 12">2.1.1.193</ecNumber>
    </recommendedName>
</protein>
<dbReference type="Gene3D" id="2.40.240.20">
    <property type="entry name" value="Hypothetical PUA domain-like, domain 1"/>
    <property type="match status" value="1"/>
</dbReference>
<evidence type="ECO:0000256" key="7">
    <source>
        <dbReference type="ARBA" id="ARBA00022603"/>
    </source>
</evidence>
<keyword evidence="5 12" id="KW-0963">Cytoplasm</keyword>
<evidence type="ECO:0000256" key="4">
    <source>
        <dbReference type="ARBA" id="ARBA00013673"/>
    </source>
</evidence>
<organism evidence="15 16">
    <name type="scientific">Nocardia puris</name>
    <dbReference type="NCBI Taxonomy" id="208602"/>
    <lineage>
        <taxon>Bacteria</taxon>
        <taxon>Bacillati</taxon>
        <taxon>Actinomycetota</taxon>
        <taxon>Actinomycetes</taxon>
        <taxon>Mycobacteriales</taxon>
        <taxon>Nocardiaceae</taxon>
        <taxon>Nocardia</taxon>
    </lineage>
</organism>
<evidence type="ECO:0000313" key="16">
    <source>
        <dbReference type="Proteomes" id="UP000252586"/>
    </source>
</evidence>
<dbReference type="RefSeq" id="WP_067511962.1">
    <property type="nucleotide sequence ID" value="NZ_QNRE01000009.1"/>
</dbReference>
<name>A0A366DEB8_9NOCA</name>
<comment type="subcellular location">
    <subcellularLocation>
        <location evidence="1 12">Cytoplasm</location>
    </subcellularLocation>
</comment>
<dbReference type="InterPro" id="IPR029026">
    <property type="entry name" value="tRNA_m1G_MTases_N"/>
</dbReference>
<dbReference type="GO" id="GO:0005737">
    <property type="term" value="C:cytoplasm"/>
    <property type="evidence" value="ECO:0007669"/>
    <property type="project" value="UniProtKB-SubCell"/>
</dbReference>
<dbReference type="PIRSF" id="PIRSF015601">
    <property type="entry name" value="MTase_slr0722"/>
    <property type="match status" value="1"/>
</dbReference>
<dbReference type="InterPro" id="IPR029028">
    <property type="entry name" value="Alpha/beta_knot_MTases"/>
</dbReference>
<accession>A0A366DEB8</accession>
<evidence type="ECO:0000256" key="9">
    <source>
        <dbReference type="ARBA" id="ARBA00022691"/>
    </source>
</evidence>
<comment type="similarity">
    <text evidence="2 12">Belongs to the RNA methyltransferase RsmE family.</text>
</comment>
<dbReference type="InterPro" id="IPR046887">
    <property type="entry name" value="RsmE_PUA-like"/>
</dbReference>
<dbReference type="InterPro" id="IPR015947">
    <property type="entry name" value="PUA-like_sf"/>
</dbReference>
<dbReference type="FunFam" id="3.40.1280.10:FF:000023">
    <property type="entry name" value="Ribosomal RNA small subunit methyltransferase E"/>
    <property type="match status" value="1"/>
</dbReference>
<evidence type="ECO:0000256" key="11">
    <source>
        <dbReference type="ARBA" id="ARBA00047944"/>
    </source>
</evidence>
<dbReference type="EC" id="2.1.1.193" evidence="3 12"/>
<comment type="function">
    <text evidence="10 12">Specifically methylates the N3 position of the uracil ring of uridine 1498 (m3U1498) in 16S rRNA. Acts on the fully assembled 30S ribosomal subunit.</text>
</comment>
<evidence type="ECO:0000256" key="6">
    <source>
        <dbReference type="ARBA" id="ARBA00022552"/>
    </source>
</evidence>
<dbReference type="OrthoDB" id="9808126at2"/>